<protein>
    <submittedName>
        <fullName evidence="1">OsmC family peroxiredoxin</fullName>
    </submittedName>
</protein>
<sequence length="157" mass="17229">MSKQHNYKLIVKWTGNNGTGTSNYAAFERSHSILIDNKVEILGSSDPAFRGDKTKHNPEDLLLASVSSCHMLWYLHLCTVAGVIVTDYIDNATSIMIETSNGGGKFTEITLHPTVTVANSSMTEKANELHKKANELCFVANSLNFPVCHKPTCITKS</sequence>
<dbReference type="InterPro" id="IPR015946">
    <property type="entry name" value="KH_dom-like_a/b"/>
</dbReference>
<dbReference type="InterPro" id="IPR003718">
    <property type="entry name" value="OsmC/Ohr_fam"/>
</dbReference>
<dbReference type="PANTHER" id="PTHR42830:SF2">
    <property type="entry name" value="OSMC_OHR FAMILY PROTEIN"/>
    <property type="match status" value="1"/>
</dbReference>
<comment type="caution">
    <text evidence="1">The sequence shown here is derived from an EMBL/GenBank/DDBJ whole genome shotgun (WGS) entry which is preliminary data.</text>
</comment>
<proteinExistence type="predicted"/>
<reference evidence="1 2" key="1">
    <citation type="submission" date="2018-07" db="EMBL/GenBank/DDBJ databases">
        <title>Pedobacter sp. nov., isolated from soil.</title>
        <authorList>
            <person name="Zhou L.Y."/>
            <person name="Du Z.J."/>
        </authorList>
    </citation>
    <scope>NUCLEOTIDE SEQUENCE [LARGE SCALE GENOMIC DNA]</scope>
    <source>
        <strain evidence="1 2">JDX94</strain>
    </source>
</reference>
<dbReference type="RefSeq" id="WP_115403043.1">
    <property type="nucleotide sequence ID" value="NZ_QPKV01000004.1"/>
</dbReference>
<dbReference type="OrthoDB" id="9795405at2"/>
<dbReference type="Pfam" id="PF02566">
    <property type="entry name" value="OsmC"/>
    <property type="match status" value="1"/>
</dbReference>
<evidence type="ECO:0000313" key="2">
    <source>
        <dbReference type="Proteomes" id="UP000253961"/>
    </source>
</evidence>
<dbReference type="EMBL" id="QPKV01000004">
    <property type="protein sequence ID" value="RDC56314.1"/>
    <property type="molecule type" value="Genomic_DNA"/>
</dbReference>
<dbReference type="InterPro" id="IPR036102">
    <property type="entry name" value="OsmC/Ohrsf"/>
</dbReference>
<dbReference type="PANTHER" id="PTHR42830">
    <property type="entry name" value="OSMOTICALLY INDUCIBLE FAMILY PROTEIN"/>
    <property type="match status" value="1"/>
</dbReference>
<organism evidence="1 2">
    <name type="scientific">Pedobacter chinensis</name>
    <dbReference type="NCBI Taxonomy" id="2282421"/>
    <lineage>
        <taxon>Bacteria</taxon>
        <taxon>Pseudomonadati</taxon>
        <taxon>Bacteroidota</taxon>
        <taxon>Sphingobacteriia</taxon>
        <taxon>Sphingobacteriales</taxon>
        <taxon>Sphingobacteriaceae</taxon>
        <taxon>Pedobacter</taxon>
    </lineage>
</organism>
<dbReference type="Gene3D" id="3.30.300.20">
    <property type="match status" value="1"/>
</dbReference>
<keyword evidence="2" id="KW-1185">Reference proteome</keyword>
<dbReference type="AlphaFoldDB" id="A0A369PUW9"/>
<dbReference type="Proteomes" id="UP000253961">
    <property type="component" value="Unassembled WGS sequence"/>
</dbReference>
<accession>A0A369PUW9</accession>
<name>A0A369PUW9_9SPHI</name>
<evidence type="ECO:0000313" key="1">
    <source>
        <dbReference type="EMBL" id="RDC56314.1"/>
    </source>
</evidence>
<dbReference type="SUPFAM" id="SSF82784">
    <property type="entry name" value="OsmC-like"/>
    <property type="match status" value="1"/>
</dbReference>
<dbReference type="InterPro" id="IPR052707">
    <property type="entry name" value="OsmC_Ohr_Peroxiredoxin"/>
</dbReference>
<gene>
    <name evidence="1" type="ORF">DU508_11965</name>
</gene>